<reference evidence="1 2" key="1">
    <citation type="submission" date="2011-12" db="EMBL/GenBank/DDBJ databases">
        <authorList>
            <person name="Kriszt B."/>
            <person name="Tancsics A."/>
            <person name="Cserhati M."/>
            <person name="Toth A."/>
            <person name="Nagy I."/>
            <person name="Horvath B."/>
            <person name="Tamura T."/>
            <person name="Kukolya J."/>
            <person name="Szoboszlay S."/>
        </authorList>
    </citation>
    <scope>NUCLEOTIDE SEQUENCE [LARGE SCALE GENOMIC DNA]</scope>
    <source>
        <strain evidence="1 2">AK37</strain>
    </source>
</reference>
<accession>H0JKE2</accession>
<protein>
    <submittedName>
        <fullName evidence="1">Uncharacterized protein</fullName>
    </submittedName>
</protein>
<name>H0JKE2_9NOCA</name>
<comment type="caution">
    <text evidence="1">The sequence shown here is derived from an EMBL/GenBank/DDBJ whole genome shotgun (WGS) entry which is preliminary data.</text>
</comment>
<gene>
    <name evidence="1" type="ORF">AK37_00195</name>
</gene>
<evidence type="ECO:0000313" key="2">
    <source>
        <dbReference type="Proteomes" id="UP000005064"/>
    </source>
</evidence>
<dbReference type="AlphaFoldDB" id="H0JKE2"/>
<dbReference type="RefSeq" id="WP_006550029.1">
    <property type="nucleotide sequence ID" value="NZ_AHBW01000017.1"/>
</dbReference>
<organism evidence="1 2">
    <name type="scientific">Rhodococcus pyridinivorans AK37</name>
    <dbReference type="NCBI Taxonomy" id="1114960"/>
    <lineage>
        <taxon>Bacteria</taxon>
        <taxon>Bacillati</taxon>
        <taxon>Actinomycetota</taxon>
        <taxon>Actinomycetes</taxon>
        <taxon>Mycobacteriales</taxon>
        <taxon>Nocardiaceae</taxon>
        <taxon>Rhodococcus</taxon>
    </lineage>
</organism>
<dbReference type="Proteomes" id="UP000005064">
    <property type="component" value="Unassembled WGS sequence"/>
</dbReference>
<evidence type="ECO:0000313" key="1">
    <source>
        <dbReference type="EMBL" id="EHK86744.1"/>
    </source>
</evidence>
<dbReference type="PATRIC" id="fig|1114960.4.peg.28"/>
<sequence>MTQHEVSMIAGGIAQWGRALPIHDKLTAVTFEADIMTKLVLSGREEPTYFRSVYAGVDHVDTDGSTPYGHGAVRLEDPRTNDLLIGQVDWYMENGRDKGTFTFESGTGAWEGVSGTVAVDLEFCSHTREGALNAGDPVKGLAFIEGAGQFTLPA</sequence>
<proteinExistence type="predicted"/>
<dbReference type="EMBL" id="AHBW01000017">
    <property type="protein sequence ID" value="EHK86744.1"/>
    <property type="molecule type" value="Genomic_DNA"/>
</dbReference>